<evidence type="ECO:0000313" key="2">
    <source>
        <dbReference type="Proteomes" id="UP000770661"/>
    </source>
</evidence>
<organism evidence="1 2">
    <name type="scientific">Chionoecetes opilio</name>
    <name type="common">Atlantic snow crab</name>
    <name type="synonym">Cancer opilio</name>
    <dbReference type="NCBI Taxonomy" id="41210"/>
    <lineage>
        <taxon>Eukaryota</taxon>
        <taxon>Metazoa</taxon>
        <taxon>Ecdysozoa</taxon>
        <taxon>Arthropoda</taxon>
        <taxon>Crustacea</taxon>
        <taxon>Multicrustacea</taxon>
        <taxon>Malacostraca</taxon>
        <taxon>Eumalacostraca</taxon>
        <taxon>Eucarida</taxon>
        <taxon>Decapoda</taxon>
        <taxon>Pleocyemata</taxon>
        <taxon>Brachyura</taxon>
        <taxon>Eubrachyura</taxon>
        <taxon>Majoidea</taxon>
        <taxon>Majidae</taxon>
        <taxon>Chionoecetes</taxon>
    </lineage>
</organism>
<name>A0A8J4Y097_CHIOP</name>
<evidence type="ECO:0000313" key="1">
    <source>
        <dbReference type="EMBL" id="KAG0717712.1"/>
    </source>
</evidence>
<accession>A0A8J4Y097</accession>
<protein>
    <submittedName>
        <fullName evidence="1">Uncharacterized protein</fullName>
    </submittedName>
</protein>
<reference evidence="1" key="1">
    <citation type="submission" date="2020-07" db="EMBL/GenBank/DDBJ databases">
        <title>The High-quality genome of the commercially important snow crab, Chionoecetes opilio.</title>
        <authorList>
            <person name="Jeong J.-H."/>
            <person name="Ryu S."/>
        </authorList>
    </citation>
    <scope>NUCLEOTIDE SEQUENCE</scope>
    <source>
        <strain evidence="1">MADBK_172401_WGS</strain>
        <tissue evidence="1">Digestive gland</tissue>
    </source>
</reference>
<keyword evidence="2" id="KW-1185">Reference proteome</keyword>
<dbReference type="PANTHER" id="PTHR21261:SF15">
    <property type="entry name" value="BEATEN PATH IIIA, ISOFORM D-RELATED"/>
    <property type="match status" value="1"/>
</dbReference>
<sequence length="126" mass="13941">MYPTKWAFSRWVVSKMASIRALSYRSQMSIMHFLTLETLTALSDQSKVTLRPVSLLSSGKYRCEVSADAPSFHTESRTAEMLVVGGDGSNNYLLRLNQGLQGGLESGVLVNQTNQASFDSIKSRCK</sequence>
<dbReference type="EMBL" id="JACEEZ010017214">
    <property type="protein sequence ID" value="KAG0717712.1"/>
    <property type="molecule type" value="Genomic_DNA"/>
</dbReference>
<gene>
    <name evidence="1" type="ORF">GWK47_007955</name>
</gene>
<comment type="caution">
    <text evidence="1">The sequence shown here is derived from an EMBL/GenBank/DDBJ whole genome shotgun (WGS) entry which is preliminary data.</text>
</comment>
<dbReference type="Proteomes" id="UP000770661">
    <property type="component" value="Unassembled WGS sequence"/>
</dbReference>
<dbReference type="OrthoDB" id="10015491at2759"/>
<proteinExistence type="predicted"/>
<dbReference type="AlphaFoldDB" id="A0A8J4Y097"/>
<dbReference type="PANTHER" id="PTHR21261">
    <property type="entry name" value="BEAT PROTEIN"/>
    <property type="match status" value="1"/>
</dbReference>